<dbReference type="EMBL" id="JAATHJ010000013">
    <property type="protein sequence ID" value="NJP37886.1"/>
    <property type="molecule type" value="Genomic_DNA"/>
</dbReference>
<dbReference type="InterPro" id="IPR011010">
    <property type="entry name" value="DNA_brk_join_enz"/>
</dbReference>
<evidence type="ECO:0000256" key="1">
    <source>
        <dbReference type="ARBA" id="ARBA00008857"/>
    </source>
</evidence>
<dbReference type="InterPro" id="IPR010998">
    <property type="entry name" value="Integrase_recombinase_N"/>
</dbReference>
<keyword evidence="4" id="KW-0233">DNA recombination</keyword>
<dbReference type="SUPFAM" id="SSF56349">
    <property type="entry name" value="DNA breaking-rejoining enzymes"/>
    <property type="match status" value="1"/>
</dbReference>
<accession>A0A969PPA8</accession>
<keyword evidence="2" id="KW-0229">DNA integration</keyword>
<feature type="domain" description="Tyr recombinase" evidence="5">
    <location>
        <begin position="177"/>
        <end position="378"/>
    </location>
</feature>
<name>A0A969PPA8_9BACI</name>
<organism evidence="6 7">
    <name type="scientific">Alkalicoccus luteus</name>
    <dbReference type="NCBI Taxonomy" id="1237094"/>
    <lineage>
        <taxon>Bacteria</taxon>
        <taxon>Bacillati</taxon>
        <taxon>Bacillota</taxon>
        <taxon>Bacilli</taxon>
        <taxon>Bacillales</taxon>
        <taxon>Bacillaceae</taxon>
        <taxon>Alkalicoccus</taxon>
    </lineage>
</organism>
<evidence type="ECO:0000313" key="7">
    <source>
        <dbReference type="Proteomes" id="UP000752012"/>
    </source>
</evidence>
<dbReference type="InterPro" id="IPR002104">
    <property type="entry name" value="Integrase_catalytic"/>
</dbReference>
<dbReference type="Proteomes" id="UP000752012">
    <property type="component" value="Unassembled WGS sequence"/>
</dbReference>
<keyword evidence="7" id="KW-1185">Reference proteome</keyword>
<dbReference type="InterPro" id="IPR004107">
    <property type="entry name" value="Integrase_SAM-like_N"/>
</dbReference>
<comment type="similarity">
    <text evidence="1">Belongs to the 'phage' integrase family.</text>
</comment>
<evidence type="ECO:0000256" key="2">
    <source>
        <dbReference type="ARBA" id="ARBA00022908"/>
    </source>
</evidence>
<dbReference type="CDD" id="cd01189">
    <property type="entry name" value="INT_ICEBs1_C_like"/>
    <property type="match status" value="1"/>
</dbReference>
<evidence type="ECO:0000256" key="4">
    <source>
        <dbReference type="ARBA" id="ARBA00023172"/>
    </source>
</evidence>
<reference evidence="6 7" key="1">
    <citation type="submission" date="2020-03" db="EMBL/GenBank/DDBJ databases">
        <title>Assessment of the enzymatic potential of alkaline-tolerant lipase obtained from Bacillus luteus H11 (technogenic soil) for the bioremediation of saline soils contaminated with petroleum substances.</title>
        <authorList>
            <person name="Kalwasinska A."/>
        </authorList>
    </citation>
    <scope>NUCLEOTIDE SEQUENCE [LARGE SCALE GENOMIC DNA]</scope>
    <source>
        <strain evidence="6 7">H11</strain>
    </source>
</reference>
<dbReference type="GO" id="GO:0015074">
    <property type="term" value="P:DNA integration"/>
    <property type="evidence" value="ECO:0007669"/>
    <property type="project" value="UniProtKB-KW"/>
</dbReference>
<sequence>MAYIEKRGKNKYRMNVIIGYTDDGKKIMERKTVNVRNATEAKKALSVFEAEVLGGNYIRPENITLKSFYPEWLEKYAKEKYAPDSLRDAVMHLNKRILPKYGNMKLTDIKPIHVVNLMEEMKKPGVRMDGKDGSLSISSIRNVHKAFTSIMRCAEEWGLIKENPVSAVKPPPSKRARTNVNYSPETIRQLIEGIKTEPLEKQVLFWIAFVTSAREGEIAALEERHLLKEEGAIRFEQSLTEVKGKGVQVKGIKNHLEGVAAIPLELMNMIERLLREKRKHKMMMRNRWEYPETIFLFSDLTGRPIRPDSISQWWSRFIKRKGIEKVRFHDLRHISITYLIEKNVPMKSISDRARHSNIGTTMNIYGHKIVEVDRAAADQFNHFFEDKYVDK</sequence>
<keyword evidence="3" id="KW-0238">DNA-binding</keyword>
<dbReference type="GO" id="GO:0006310">
    <property type="term" value="P:DNA recombination"/>
    <property type="evidence" value="ECO:0007669"/>
    <property type="project" value="UniProtKB-KW"/>
</dbReference>
<proteinExistence type="inferred from homology"/>
<dbReference type="GO" id="GO:0003677">
    <property type="term" value="F:DNA binding"/>
    <property type="evidence" value="ECO:0007669"/>
    <property type="project" value="UniProtKB-KW"/>
</dbReference>
<dbReference type="Gene3D" id="1.10.443.10">
    <property type="entry name" value="Intergrase catalytic core"/>
    <property type="match status" value="1"/>
</dbReference>
<dbReference type="PROSITE" id="PS51898">
    <property type="entry name" value="TYR_RECOMBINASE"/>
    <property type="match status" value="1"/>
</dbReference>
<dbReference type="PANTHER" id="PTHR30349">
    <property type="entry name" value="PHAGE INTEGRASE-RELATED"/>
    <property type="match status" value="1"/>
</dbReference>
<dbReference type="Pfam" id="PF00589">
    <property type="entry name" value="Phage_integrase"/>
    <property type="match status" value="1"/>
</dbReference>
<evidence type="ECO:0000259" key="5">
    <source>
        <dbReference type="PROSITE" id="PS51898"/>
    </source>
</evidence>
<dbReference type="AlphaFoldDB" id="A0A969PPA8"/>
<dbReference type="Pfam" id="PF14659">
    <property type="entry name" value="Phage_int_SAM_3"/>
    <property type="match status" value="1"/>
</dbReference>
<evidence type="ECO:0000313" key="6">
    <source>
        <dbReference type="EMBL" id="NJP37886.1"/>
    </source>
</evidence>
<evidence type="ECO:0000256" key="3">
    <source>
        <dbReference type="ARBA" id="ARBA00023125"/>
    </source>
</evidence>
<dbReference type="InterPro" id="IPR050090">
    <property type="entry name" value="Tyrosine_recombinase_XerCD"/>
</dbReference>
<dbReference type="Gene3D" id="1.10.150.130">
    <property type="match status" value="1"/>
</dbReference>
<protein>
    <submittedName>
        <fullName evidence="6">Site-specific integrase</fullName>
    </submittedName>
</protein>
<gene>
    <name evidence="6" type="ORF">HCN83_09840</name>
</gene>
<dbReference type="InterPro" id="IPR013762">
    <property type="entry name" value="Integrase-like_cat_sf"/>
</dbReference>
<comment type="caution">
    <text evidence="6">The sequence shown here is derived from an EMBL/GenBank/DDBJ whole genome shotgun (WGS) entry which is preliminary data.</text>
</comment>
<dbReference type="RefSeq" id="WP_168006836.1">
    <property type="nucleotide sequence ID" value="NZ_JAATHJ010000013.1"/>
</dbReference>
<dbReference type="PANTHER" id="PTHR30349:SF64">
    <property type="entry name" value="PROPHAGE INTEGRASE INTD-RELATED"/>
    <property type="match status" value="1"/>
</dbReference>